<accession>A0ABT9ZW11</accession>
<protein>
    <submittedName>
        <fullName evidence="1">Aspartate-semialdehyde dehydrogenase</fullName>
    </submittedName>
</protein>
<evidence type="ECO:0000313" key="1">
    <source>
        <dbReference type="EMBL" id="MDQ0255419.1"/>
    </source>
</evidence>
<evidence type="ECO:0000313" key="2">
    <source>
        <dbReference type="Proteomes" id="UP001230005"/>
    </source>
</evidence>
<comment type="caution">
    <text evidence="1">The sequence shown here is derived from an EMBL/GenBank/DDBJ whole genome shotgun (WGS) entry which is preliminary data.</text>
</comment>
<dbReference type="EMBL" id="JAUSUG010000010">
    <property type="protein sequence ID" value="MDQ0255419.1"/>
    <property type="molecule type" value="Genomic_DNA"/>
</dbReference>
<name>A0ABT9ZW11_9BACI</name>
<dbReference type="RefSeq" id="WP_307326345.1">
    <property type="nucleotide sequence ID" value="NZ_JAUSUG010000010.1"/>
</dbReference>
<gene>
    <name evidence="1" type="ORF">J2S74_002801</name>
</gene>
<keyword evidence="2" id="KW-1185">Reference proteome</keyword>
<proteinExistence type="predicted"/>
<organism evidence="1 2">
    <name type="scientific">Evansella vedderi</name>
    <dbReference type="NCBI Taxonomy" id="38282"/>
    <lineage>
        <taxon>Bacteria</taxon>
        <taxon>Bacillati</taxon>
        <taxon>Bacillota</taxon>
        <taxon>Bacilli</taxon>
        <taxon>Bacillales</taxon>
        <taxon>Bacillaceae</taxon>
        <taxon>Evansella</taxon>
    </lineage>
</organism>
<sequence length="110" mass="12919">MTQDNKAINKMAQRVIEGYEAVHNKDFQRAKQLLEPISPLLHQEDKPNITFLCYLAISQIGSKDIDPFLDTYEELQKYEIKNNKEQALKDRVEEMFHELMSAFQQTEQGE</sequence>
<reference evidence="1 2" key="1">
    <citation type="submission" date="2023-07" db="EMBL/GenBank/DDBJ databases">
        <title>Genomic Encyclopedia of Type Strains, Phase IV (KMG-IV): sequencing the most valuable type-strain genomes for metagenomic binning, comparative biology and taxonomic classification.</title>
        <authorList>
            <person name="Goeker M."/>
        </authorList>
    </citation>
    <scope>NUCLEOTIDE SEQUENCE [LARGE SCALE GENOMIC DNA]</scope>
    <source>
        <strain evidence="1 2">DSM 9768</strain>
    </source>
</reference>
<dbReference type="Proteomes" id="UP001230005">
    <property type="component" value="Unassembled WGS sequence"/>
</dbReference>